<dbReference type="InterPro" id="IPR039422">
    <property type="entry name" value="MarR/SlyA-like"/>
</dbReference>
<dbReference type="InterPro" id="IPR036388">
    <property type="entry name" value="WH-like_DNA-bd_sf"/>
</dbReference>
<proteinExistence type="predicted"/>
<dbReference type="PRINTS" id="PR00598">
    <property type="entry name" value="HTHMARR"/>
</dbReference>
<dbReference type="InterPro" id="IPR036390">
    <property type="entry name" value="WH_DNA-bd_sf"/>
</dbReference>
<dbReference type="Pfam" id="PF12802">
    <property type="entry name" value="MarR_2"/>
    <property type="match status" value="1"/>
</dbReference>
<comment type="caution">
    <text evidence="2">The sequence shown here is derived from an EMBL/GenBank/DDBJ whole genome shotgun (WGS) entry which is preliminary data.</text>
</comment>
<dbReference type="PROSITE" id="PS50995">
    <property type="entry name" value="HTH_MARR_2"/>
    <property type="match status" value="1"/>
</dbReference>
<dbReference type="Proteomes" id="UP001612741">
    <property type="component" value="Unassembled WGS sequence"/>
</dbReference>
<sequence>MTEIEAVRGEELSQALVGLAHHVLHLFNDIGRGYDLTAQQTELVCAVIVRGRVRMGDLGKIMHLEKSNLSGLVDRAEKRGLIVRARDPKDRRVTWVELTEEGHSVAMRTHGDVTERLRRLVGELPAEDRRSLTTVVERLATA</sequence>
<dbReference type="Gene3D" id="1.10.10.10">
    <property type="entry name" value="Winged helix-like DNA-binding domain superfamily/Winged helix DNA-binding domain"/>
    <property type="match status" value="1"/>
</dbReference>
<dbReference type="EMBL" id="JBITGY010000006">
    <property type="protein sequence ID" value="MFI6500163.1"/>
    <property type="molecule type" value="Genomic_DNA"/>
</dbReference>
<dbReference type="PANTHER" id="PTHR33164">
    <property type="entry name" value="TRANSCRIPTIONAL REGULATOR, MARR FAMILY"/>
    <property type="match status" value="1"/>
</dbReference>
<evidence type="ECO:0000259" key="1">
    <source>
        <dbReference type="PROSITE" id="PS50995"/>
    </source>
</evidence>
<dbReference type="PANTHER" id="PTHR33164:SF43">
    <property type="entry name" value="HTH-TYPE TRANSCRIPTIONAL REPRESSOR YETL"/>
    <property type="match status" value="1"/>
</dbReference>
<accession>A0ABW7YY49</accession>
<reference evidence="2 3" key="1">
    <citation type="submission" date="2024-10" db="EMBL/GenBank/DDBJ databases">
        <title>The Natural Products Discovery Center: Release of the First 8490 Sequenced Strains for Exploring Actinobacteria Biosynthetic Diversity.</title>
        <authorList>
            <person name="Kalkreuter E."/>
            <person name="Kautsar S.A."/>
            <person name="Yang D."/>
            <person name="Bader C.D."/>
            <person name="Teijaro C.N."/>
            <person name="Fluegel L."/>
            <person name="Davis C.M."/>
            <person name="Simpson J.R."/>
            <person name="Lauterbach L."/>
            <person name="Steele A.D."/>
            <person name="Gui C."/>
            <person name="Meng S."/>
            <person name="Li G."/>
            <person name="Viehrig K."/>
            <person name="Ye F."/>
            <person name="Su P."/>
            <person name="Kiefer A.F."/>
            <person name="Nichols A."/>
            <person name="Cepeda A.J."/>
            <person name="Yan W."/>
            <person name="Fan B."/>
            <person name="Jiang Y."/>
            <person name="Adhikari A."/>
            <person name="Zheng C.-J."/>
            <person name="Schuster L."/>
            <person name="Cowan T.M."/>
            <person name="Smanski M.J."/>
            <person name="Chevrette M.G."/>
            <person name="De Carvalho L.P.S."/>
            <person name="Shen B."/>
        </authorList>
    </citation>
    <scope>NUCLEOTIDE SEQUENCE [LARGE SCALE GENOMIC DNA]</scope>
    <source>
        <strain evidence="2 3">NPDC050545</strain>
    </source>
</reference>
<dbReference type="RefSeq" id="WP_397083890.1">
    <property type="nucleotide sequence ID" value="NZ_JBITGY010000006.1"/>
</dbReference>
<protein>
    <submittedName>
        <fullName evidence="2">MarR family winged helix-turn-helix transcriptional regulator</fullName>
    </submittedName>
</protein>
<organism evidence="2 3">
    <name type="scientific">Nonomuraea typhae</name>
    <dbReference type="NCBI Taxonomy" id="2603600"/>
    <lineage>
        <taxon>Bacteria</taxon>
        <taxon>Bacillati</taxon>
        <taxon>Actinomycetota</taxon>
        <taxon>Actinomycetes</taxon>
        <taxon>Streptosporangiales</taxon>
        <taxon>Streptosporangiaceae</taxon>
        <taxon>Nonomuraea</taxon>
    </lineage>
</organism>
<name>A0ABW7YY49_9ACTN</name>
<evidence type="ECO:0000313" key="2">
    <source>
        <dbReference type="EMBL" id="MFI6500163.1"/>
    </source>
</evidence>
<dbReference type="InterPro" id="IPR000835">
    <property type="entry name" value="HTH_MarR-typ"/>
</dbReference>
<dbReference type="SMART" id="SM00347">
    <property type="entry name" value="HTH_MARR"/>
    <property type="match status" value="1"/>
</dbReference>
<dbReference type="SUPFAM" id="SSF46785">
    <property type="entry name" value="Winged helix' DNA-binding domain"/>
    <property type="match status" value="1"/>
</dbReference>
<feature type="domain" description="HTH marR-type" evidence="1">
    <location>
        <begin position="9"/>
        <end position="141"/>
    </location>
</feature>
<evidence type="ECO:0000313" key="3">
    <source>
        <dbReference type="Proteomes" id="UP001612741"/>
    </source>
</evidence>
<keyword evidence="3" id="KW-1185">Reference proteome</keyword>
<gene>
    <name evidence="2" type="ORF">ACIBG2_22460</name>
</gene>